<dbReference type="Proteomes" id="UP000198651">
    <property type="component" value="Chromosome I"/>
</dbReference>
<evidence type="ECO:0000313" key="2">
    <source>
        <dbReference type="Proteomes" id="UP000198651"/>
    </source>
</evidence>
<name>A0A0S4M2X0_9BURK</name>
<reference evidence="2" key="1">
    <citation type="submission" date="2015-11" db="EMBL/GenBank/DDBJ databases">
        <authorList>
            <person name="Seth-Smith H.M.B."/>
        </authorList>
    </citation>
    <scope>NUCLEOTIDE SEQUENCE [LARGE SCALE GENOMIC DNA]</scope>
    <source>
        <strain evidence="2">2013Ark11</strain>
    </source>
</reference>
<keyword evidence="2" id="KW-1185">Reference proteome</keyword>
<gene>
    <name evidence="1" type="ORF">Ark11_1315</name>
</gene>
<accession>A0A0S4M2X0</accession>
<dbReference type="RefSeq" id="WP_092490606.1">
    <property type="nucleotide sequence ID" value="NZ_LN906597.1"/>
</dbReference>
<protein>
    <submittedName>
        <fullName evidence="1">Uncharacterized protein</fullName>
    </submittedName>
</protein>
<dbReference type="EMBL" id="LN906597">
    <property type="protein sequence ID" value="CUT18119.1"/>
    <property type="molecule type" value="Genomic_DNA"/>
</dbReference>
<evidence type="ECO:0000313" key="1">
    <source>
        <dbReference type="EMBL" id="CUT18119.1"/>
    </source>
</evidence>
<dbReference type="AlphaFoldDB" id="A0A0S4M2X0"/>
<proteinExistence type="predicted"/>
<sequence length="392" mass="46217">MINQPTTSYFYEYNDLENKEDEKQGCESKPTFDININILLEIIKTKESIREESYGYSCDRLNRPPSPTELRRFLIYKKWRSEINNGSKFIINTLLNSFAKKLNEINCGSLEEKKEFLSIVSGKASIYYPFEVLNDLMIRFVNEKISKKVLRCVEQKLESLPLINISEYSTNIKEMITIKVKEALLKYDNKIELINNISNKINKLHKDQCIKKNLVPYFDTEKISFATFIDLYVDHISENYECILSKFINIFDNLGQDEECCMSFVFDRFFGEIILCIKAEQLHNIIFTVESNSMMAIRELNFAAADMLVIMEKHSDYSRNFVDKYKKELNVYKYKKDLEEKIAECLREKNYAIIIEDNTITNCKETSINKILYYSKKYLEEKLEEGIINMVT</sequence>
<organism evidence="1 2">
    <name type="scientific">Candidatus Ichthyocystis hellenicum</name>
    <dbReference type="NCBI Taxonomy" id="1561003"/>
    <lineage>
        <taxon>Bacteria</taxon>
        <taxon>Pseudomonadati</taxon>
        <taxon>Pseudomonadota</taxon>
        <taxon>Betaproteobacteria</taxon>
        <taxon>Burkholderiales</taxon>
        <taxon>Candidatus Ichthyocystis</taxon>
    </lineage>
</organism>